<dbReference type="CDD" id="cd06267">
    <property type="entry name" value="PBP1_LacI_sugar_binding-like"/>
    <property type="match status" value="1"/>
</dbReference>
<dbReference type="Pfam" id="PF13377">
    <property type="entry name" value="Peripla_BP_3"/>
    <property type="match status" value="1"/>
</dbReference>
<dbReference type="AlphaFoldDB" id="U1PXH4"/>
<evidence type="ECO:0000256" key="3">
    <source>
        <dbReference type="ARBA" id="ARBA00023163"/>
    </source>
</evidence>
<dbReference type="InterPro" id="IPR010982">
    <property type="entry name" value="Lambda_DNA-bd_dom_sf"/>
</dbReference>
<keyword evidence="3" id="KW-0804">Transcription</keyword>
<dbReference type="PANTHER" id="PTHR30146:SF109">
    <property type="entry name" value="HTH-TYPE TRANSCRIPTIONAL REGULATOR GALS"/>
    <property type="match status" value="1"/>
</dbReference>
<evidence type="ECO:0000259" key="4">
    <source>
        <dbReference type="PROSITE" id="PS50932"/>
    </source>
</evidence>
<dbReference type="Pfam" id="PF00356">
    <property type="entry name" value="LacI"/>
    <property type="match status" value="1"/>
</dbReference>
<dbReference type="CDD" id="cd01392">
    <property type="entry name" value="HTH_LacI"/>
    <property type="match status" value="1"/>
</dbReference>
<dbReference type="PATRIC" id="fig|1227262.3.peg.942"/>
<dbReference type="PROSITE" id="PS50932">
    <property type="entry name" value="HTH_LACI_2"/>
    <property type="match status" value="1"/>
</dbReference>
<dbReference type="OrthoDB" id="37081at2"/>
<dbReference type="SMART" id="SM00354">
    <property type="entry name" value="HTH_LACI"/>
    <property type="match status" value="1"/>
</dbReference>
<dbReference type="InterPro" id="IPR000843">
    <property type="entry name" value="HTH_LacI"/>
</dbReference>
<keyword evidence="1" id="KW-0805">Transcription regulation</keyword>
<protein>
    <submittedName>
        <fullName evidence="5">Sugar-binding domain protein</fullName>
    </submittedName>
</protein>
<dbReference type="GO" id="GO:0000976">
    <property type="term" value="F:transcription cis-regulatory region binding"/>
    <property type="evidence" value="ECO:0007669"/>
    <property type="project" value="TreeGrafter"/>
</dbReference>
<dbReference type="SUPFAM" id="SSF47413">
    <property type="entry name" value="lambda repressor-like DNA-binding domains"/>
    <property type="match status" value="1"/>
</dbReference>
<dbReference type="EMBL" id="AWSD01000106">
    <property type="protein sequence ID" value="ERH20535.1"/>
    <property type="molecule type" value="Genomic_DNA"/>
</dbReference>
<dbReference type="PANTHER" id="PTHR30146">
    <property type="entry name" value="LACI-RELATED TRANSCRIPTIONAL REPRESSOR"/>
    <property type="match status" value="1"/>
</dbReference>
<dbReference type="RefSeq" id="WP_021605834.1">
    <property type="nucleotide sequence ID" value="NZ_KE951614.1"/>
</dbReference>
<feature type="domain" description="HTH lacI-type" evidence="4">
    <location>
        <begin position="7"/>
        <end position="61"/>
    </location>
</feature>
<accession>U1PXH4</accession>
<reference evidence="5 6" key="1">
    <citation type="submission" date="2013-06" db="EMBL/GenBank/DDBJ databases">
        <authorList>
            <person name="Weinstock G."/>
            <person name="Sodergren E."/>
            <person name="Lobos E.A."/>
            <person name="Fulton L."/>
            <person name="Fulton R."/>
            <person name="Courtney L."/>
            <person name="Fronick C."/>
            <person name="O'Laughlin M."/>
            <person name="Godfrey J."/>
            <person name="Wilson R.M."/>
            <person name="Miner T."/>
            <person name="Farmer C."/>
            <person name="Delehaunty K."/>
            <person name="Cordes M."/>
            <person name="Minx P."/>
            <person name="Tomlinson C."/>
            <person name="Chen J."/>
            <person name="Wollam A."/>
            <person name="Pepin K.H."/>
            <person name="Bhonagiri V."/>
            <person name="Zhang X."/>
            <person name="Warren W."/>
            <person name="Mitreva M."/>
            <person name="Mardis E.R."/>
            <person name="Wilson R.K."/>
        </authorList>
    </citation>
    <scope>NUCLEOTIDE SEQUENCE [LARGE SCALE GENOMIC DNA]</scope>
    <source>
        <strain evidence="5 6">F0510</strain>
    </source>
</reference>
<evidence type="ECO:0000256" key="2">
    <source>
        <dbReference type="ARBA" id="ARBA00023125"/>
    </source>
</evidence>
<keyword evidence="2" id="KW-0238">DNA-binding</keyword>
<comment type="caution">
    <text evidence="5">The sequence shown here is derived from an EMBL/GenBank/DDBJ whole genome shotgun (WGS) entry which is preliminary data.</text>
</comment>
<dbReference type="HOGENOM" id="CLU_037628_6_1_11"/>
<name>U1PXH4_9ACTO</name>
<evidence type="ECO:0000313" key="6">
    <source>
        <dbReference type="Proteomes" id="UP000016498"/>
    </source>
</evidence>
<proteinExistence type="predicted"/>
<gene>
    <name evidence="5" type="ORF">HMPREF1549_01145</name>
</gene>
<dbReference type="InterPro" id="IPR028082">
    <property type="entry name" value="Peripla_BP_I"/>
</dbReference>
<dbReference type="GO" id="GO:0003700">
    <property type="term" value="F:DNA-binding transcription factor activity"/>
    <property type="evidence" value="ECO:0007669"/>
    <property type="project" value="TreeGrafter"/>
</dbReference>
<dbReference type="Gene3D" id="1.10.260.40">
    <property type="entry name" value="lambda repressor-like DNA-binding domains"/>
    <property type="match status" value="1"/>
</dbReference>
<sequence length="342" mass="36182">MTKAHAATQSDVARVAGVSRSLVSLALSGSPKVAASTRERIEEVAASLGYRVNVSASSLARKRSTIIGLVLPNLRNAFFEQIAGCLGRAATQRGLTLFVTVGSDQPEVLHQAVESLLGVRVAGIIFVSPWLPGEDLLAIGEEVPTCVIGRCSPGGRVDSVRVDEEAAARLVVNHLAALSMRTICYIGPRMTDAASRQDRERSLAQAAQATGLDFEVRSCGEDAGPATRAALQDHSEPLGLVIHNDVLAIDAVPVLRERRRKPGGDVSLVSYDNTYLALREEFSLTSIDQPEDLLGERAVDLVCRRAGLAPDDGLQAGAVAGTQAHSVVLKPQLVTRASSLGR</sequence>
<evidence type="ECO:0000256" key="1">
    <source>
        <dbReference type="ARBA" id="ARBA00023015"/>
    </source>
</evidence>
<organism evidence="5 6">
    <name type="scientific">Actinomyces johnsonii F0510</name>
    <dbReference type="NCBI Taxonomy" id="1227262"/>
    <lineage>
        <taxon>Bacteria</taxon>
        <taxon>Bacillati</taxon>
        <taxon>Actinomycetota</taxon>
        <taxon>Actinomycetes</taxon>
        <taxon>Actinomycetales</taxon>
        <taxon>Actinomycetaceae</taxon>
        <taxon>Actinomyces</taxon>
    </lineage>
</organism>
<dbReference type="Proteomes" id="UP000016498">
    <property type="component" value="Unassembled WGS sequence"/>
</dbReference>
<dbReference type="SUPFAM" id="SSF53822">
    <property type="entry name" value="Periplasmic binding protein-like I"/>
    <property type="match status" value="1"/>
</dbReference>
<evidence type="ECO:0000313" key="5">
    <source>
        <dbReference type="EMBL" id="ERH20535.1"/>
    </source>
</evidence>
<dbReference type="Gene3D" id="3.40.50.2300">
    <property type="match status" value="2"/>
</dbReference>
<dbReference type="InterPro" id="IPR046335">
    <property type="entry name" value="LacI/GalR-like_sensor"/>
</dbReference>